<proteinExistence type="predicted"/>
<feature type="compositionally biased region" description="Basic and acidic residues" evidence="1">
    <location>
        <begin position="128"/>
        <end position="140"/>
    </location>
</feature>
<evidence type="ECO:0000313" key="2">
    <source>
        <dbReference type="EMBL" id="CAA9399200.1"/>
    </source>
</evidence>
<evidence type="ECO:0000256" key="1">
    <source>
        <dbReference type="SAM" id="MobiDB-lite"/>
    </source>
</evidence>
<gene>
    <name evidence="2" type="ORF">AVDCRST_MAG64-1599</name>
</gene>
<reference evidence="2" key="1">
    <citation type="submission" date="2020-02" db="EMBL/GenBank/DDBJ databases">
        <authorList>
            <person name="Meier V. D."/>
        </authorList>
    </citation>
    <scope>NUCLEOTIDE SEQUENCE</scope>
    <source>
        <strain evidence="2">AVDCRST_MAG64</strain>
    </source>
</reference>
<accession>A0A6J4NYW8</accession>
<feature type="compositionally biased region" description="Gly residues" evidence="1">
    <location>
        <begin position="18"/>
        <end position="31"/>
    </location>
</feature>
<feature type="compositionally biased region" description="Basic and acidic residues" evidence="1">
    <location>
        <begin position="50"/>
        <end position="71"/>
    </location>
</feature>
<feature type="compositionally biased region" description="Low complexity" evidence="1">
    <location>
        <begin position="108"/>
        <end position="127"/>
    </location>
</feature>
<feature type="non-terminal residue" evidence="2">
    <location>
        <position position="1"/>
    </location>
</feature>
<name>A0A6J4NYW8_9BACT</name>
<feature type="non-terminal residue" evidence="2">
    <location>
        <position position="161"/>
    </location>
</feature>
<protein>
    <submittedName>
        <fullName evidence="2">Uncharacterized protein</fullName>
    </submittedName>
</protein>
<sequence>AGGPVAADARPGRPGPAPGGRAGVAGGGGRPAAGRARQRAGRAGGGLLRAADRAGRDAVAEDDDGRGRPARDPPGGRAGPTPEAVLHRSDGRPGGGRQQVRGRRPGDARGPVGRVRVPAGGPRPAGAGRRDERGPGEGEGRRRRRPRGRQAAGRPTQAAAV</sequence>
<dbReference type="AlphaFoldDB" id="A0A6J4NYW8"/>
<organism evidence="2">
    <name type="scientific">uncultured Phycisphaerae bacterium</name>
    <dbReference type="NCBI Taxonomy" id="904963"/>
    <lineage>
        <taxon>Bacteria</taxon>
        <taxon>Pseudomonadati</taxon>
        <taxon>Planctomycetota</taxon>
        <taxon>Phycisphaerae</taxon>
        <taxon>environmental samples</taxon>
    </lineage>
</organism>
<feature type="region of interest" description="Disordered" evidence="1">
    <location>
        <begin position="1"/>
        <end position="161"/>
    </location>
</feature>
<dbReference type="EMBL" id="CADCUQ010000368">
    <property type="protein sequence ID" value="CAA9399200.1"/>
    <property type="molecule type" value="Genomic_DNA"/>
</dbReference>